<evidence type="ECO:0000313" key="2">
    <source>
        <dbReference type="EMBL" id="OQR94567.1"/>
    </source>
</evidence>
<feature type="non-terminal residue" evidence="2">
    <location>
        <position position="1"/>
    </location>
</feature>
<accession>A0A1V9Z9I1</accession>
<protein>
    <recommendedName>
        <fullName evidence="4">EF-hand domain-containing protein</fullName>
    </recommendedName>
</protein>
<reference evidence="2 3" key="1">
    <citation type="journal article" date="2014" name="Genome Biol. Evol.">
        <title>The secreted proteins of Achlya hypogyna and Thraustotheca clavata identify the ancestral oomycete secretome and reveal gene acquisitions by horizontal gene transfer.</title>
        <authorList>
            <person name="Misner I."/>
            <person name="Blouin N."/>
            <person name="Leonard G."/>
            <person name="Richards T.A."/>
            <person name="Lane C.E."/>
        </authorList>
    </citation>
    <scope>NUCLEOTIDE SEQUENCE [LARGE SCALE GENOMIC DNA]</scope>
    <source>
        <strain evidence="2 3">ATCC 34112</strain>
    </source>
</reference>
<proteinExistence type="predicted"/>
<feature type="compositionally biased region" description="Acidic residues" evidence="1">
    <location>
        <begin position="1163"/>
        <end position="1172"/>
    </location>
</feature>
<organism evidence="2 3">
    <name type="scientific">Thraustotheca clavata</name>
    <dbReference type="NCBI Taxonomy" id="74557"/>
    <lineage>
        <taxon>Eukaryota</taxon>
        <taxon>Sar</taxon>
        <taxon>Stramenopiles</taxon>
        <taxon>Oomycota</taxon>
        <taxon>Saprolegniomycetes</taxon>
        <taxon>Saprolegniales</taxon>
        <taxon>Achlyaceae</taxon>
        <taxon>Thraustotheca</taxon>
    </lineage>
</organism>
<dbReference type="Proteomes" id="UP000243217">
    <property type="component" value="Unassembled WGS sequence"/>
</dbReference>
<gene>
    <name evidence="2" type="ORF">THRCLA_08145</name>
</gene>
<evidence type="ECO:0000313" key="3">
    <source>
        <dbReference type="Proteomes" id="UP000243217"/>
    </source>
</evidence>
<dbReference type="OrthoDB" id="167101at2759"/>
<comment type="caution">
    <text evidence="2">The sequence shown here is derived from an EMBL/GenBank/DDBJ whole genome shotgun (WGS) entry which is preliminary data.</text>
</comment>
<feature type="region of interest" description="Disordered" evidence="1">
    <location>
        <begin position="1160"/>
        <end position="1198"/>
    </location>
</feature>
<sequence length="1418" mass="163281">ENELLNKHIKPGIYFYKFLQPLGNKQLKLNLPDTVIVEPSNTMREELLWLGTNENGIVVCLDRPINWKRKYIADMMMIREQPAQVDLSHAHFVPKAPQEKVVAVRKMYHSKPHEIPSTLTIAIPMQYLERILNSDTKKMGAVYQKYVRCRGANAAYYRAVWIEGSQHPYALYTLNKAKYLEYSKQNVQDRDIDLYDDALDACEEIAKYYCASATSIHPSESASGLSYEPDLNTSKLRGFIHQCWIPSIHFDAMEVDFIKDIDGKWWFLQVKSFHYVLRGNFIPEINDENDSLVSIPKQLTQRYKLPTKNSKPCVTLHSSMLCFLCHSTFQLSVHDLEALGLVMDEDDGMKMATNSSGYIMSFKMIVDTISALRQRGIYMTVWEASLALQRGLSQQLVLSNECRVCFICYQIYKHQLRVTATAKAIHDFFHADPEHPPQPIVRIDSIVQHIKEYRREHYPHDFSFSEQILNKVRLHAVRGHEVDPSSNHFCICIFFHELQDVTLREAQATDYLLEYQLGQAFCKLSFEGPKFHSIHRWQLCETRMHYVLATADAFIEYCNEAKIEIKLKSKSGEFEGHTFLSLKPLLLAAQMVMKSDEEQDEVNHNTRQRFVFPKNCSCDVLLHVRTNVLGLLKLKITLGLIACQDEFSNYRGAIENMHFIQESNAYWPQLSYFKPSVVLPIEWMTLLTSSEFVTHASTVQNAGVLRNDAAIEKVALGTLALPPIPEPKKEENTTENIRNYDRALAPPIVTVRNLVFRIAGPVDTFPALLLGHLLRAVNYGKLSYSHPSVWRENATLELCTNYTIDTIFLGLVKDKPSRLEPLAVFAELLLLLLSMKRIPRMLSLKALEATFTPYWLQRTSNIMEPLNSTMDNENSVLLSKRIIWNRAIRRCQLVGFGNPKHSFLARMEWPGHIPATQILHCKRSLRTRQRLLAYVQMFELVECNDSGYIDIGEFRCLPQSIGSGARLLRKRHTTFTDRSFIDPSELMISSPSERRISIEISDEELSNSSKPQASMHLLQAWDDRLFNHVITSFESILSICVHSKQFQAAFTHFDQYGSGGFAFQDFWSMAENALLDKCDLKPVQGFCLRHGLTEFHASDYICILCDLDYVDPFFLEIMLPLKSRGDIVNDTIYDEDLTSMIRMQSTRFNPSDFPSQIILEANSSDDEPEVDQSIDKNSKRESIMPLFNPSDDDDSSQGSEVLYQVNEKDEDEEDSRDLSYFKQVESNFITKAFEDKVESRIQQRYTNIQSISQLDFVTKDEAALSDVLGMLQAAEKEIDIKNTTPKPKCKLRLRKSASVPIHNVSEKQVEVDQPKQYHKLNAQTQLRMINRLYKKTLKQQTSYTSLLQKELKTQPRFVRGKADLLRSVERIEALRQETDAKIADEIQSLQQQLHSLHRKKQKRGINLKAQLPVGVERR</sequence>
<keyword evidence="3" id="KW-1185">Reference proteome</keyword>
<evidence type="ECO:0008006" key="4">
    <source>
        <dbReference type="Google" id="ProtNLM"/>
    </source>
</evidence>
<dbReference type="STRING" id="74557.A0A1V9Z9I1"/>
<feature type="compositionally biased region" description="Basic and acidic residues" evidence="1">
    <location>
        <begin position="1173"/>
        <end position="1182"/>
    </location>
</feature>
<name>A0A1V9Z9I1_9STRA</name>
<evidence type="ECO:0000256" key="1">
    <source>
        <dbReference type="SAM" id="MobiDB-lite"/>
    </source>
</evidence>
<dbReference type="EMBL" id="JNBS01002177">
    <property type="protein sequence ID" value="OQR94567.1"/>
    <property type="molecule type" value="Genomic_DNA"/>
</dbReference>